<name>A0ABT5UHA0_9GAMM</name>
<sequence>MKSIQPLPALNIIAESVTQLETQSFLKKSSQPRFRLTEEGSSLFERSIRRGSTHFQSVELKNLVSSVRVIQNNPSLDSAKKAVEALDLWVSLNPAEWNERGGLTDILRDELISNFGVSSTLAPAVKKVIDYSVQYRKLPSAENKRKLIEAVISWKVDIKLNPDKSMQLALKGSYLDMLKSDVKNYLASLEKKYQQLNLKPNPNDQKAREIKYKSFSGSEGYSLPKVDGFWLSLGYLVDMESGDFIDSIGDLLESIGDAVLDAV</sequence>
<accession>A0ABT5UHA0</accession>
<evidence type="ECO:0000313" key="1">
    <source>
        <dbReference type="EMBL" id="MDE1464877.1"/>
    </source>
</evidence>
<keyword evidence="2" id="KW-1185">Reference proteome</keyword>
<comment type="caution">
    <text evidence="1">The sequence shown here is derived from an EMBL/GenBank/DDBJ whole genome shotgun (WGS) entry which is preliminary data.</text>
</comment>
<evidence type="ECO:0000313" key="2">
    <source>
        <dbReference type="Proteomes" id="UP001528823"/>
    </source>
</evidence>
<gene>
    <name evidence="1" type="ORF">ORQ98_23215</name>
</gene>
<organism evidence="1 2">
    <name type="scientific">Spartinivicinus poritis</name>
    <dbReference type="NCBI Taxonomy" id="2994640"/>
    <lineage>
        <taxon>Bacteria</taxon>
        <taxon>Pseudomonadati</taxon>
        <taxon>Pseudomonadota</taxon>
        <taxon>Gammaproteobacteria</taxon>
        <taxon>Oceanospirillales</taxon>
        <taxon>Zooshikellaceae</taxon>
        <taxon>Spartinivicinus</taxon>
    </lineage>
</organism>
<protein>
    <submittedName>
        <fullName evidence="1">Uncharacterized protein</fullName>
    </submittedName>
</protein>
<dbReference type="Proteomes" id="UP001528823">
    <property type="component" value="Unassembled WGS sequence"/>
</dbReference>
<dbReference type="RefSeq" id="WP_274691185.1">
    <property type="nucleotide sequence ID" value="NZ_JAPMOU010000044.1"/>
</dbReference>
<proteinExistence type="predicted"/>
<reference evidence="1 2" key="1">
    <citation type="submission" date="2022-11" db="EMBL/GenBank/DDBJ databases">
        <title>Spartinivicinus poritis sp. nov., isolated from scleractinian coral Porites lutea.</title>
        <authorList>
            <person name="Zhang G."/>
            <person name="Cai L."/>
            <person name="Wei Q."/>
        </authorList>
    </citation>
    <scope>NUCLEOTIDE SEQUENCE [LARGE SCALE GENOMIC DNA]</scope>
    <source>
        <strain evidence="1 2">A2-2</strain>
    </source>
</reference>
<dbReference type="EMBL" id="JAPMOU010000044">
    <property type="protein sequence ID" value="MDE1464877.1"/>
    <property type="molecule type" value="Genomic_DNA"/>
</dbReference>